<evidence type="ECO:0000256" key="3">
    <source>
        <dbReference type="ARBA" id="ARBA00022490"/>
    </source>
</evidence>
<name>A0AAV6Z8L3_ENGPU</name>
<evidence type="ECO:0000256" key="1">
    <source>
        <dbReference type="ARBA" id="ARBA00004496"/>
    </source>
</evidence>
<sequence length="263" mass="31212">MKIRDSDVFLVTYPKSGTVWSQQILSLIFNEGHRNGTENIDNMTRVPWIEYNIHNMDFSSRPSPRLFSTHLPYYLMPRDLRFRTGKIIYVCRNPKDVMVSFYHFYKLNPRIKHTINWEKFIDLYMSGKVLGGSWFNHVRGWYTHKEDFSILFMTYEEMKKDLRSAVQKICKFVDINLNEEAIDTVVEKATFKNMKQDPLANYKFLSYDLLDQSKGEFLRKGIVGDWKNTMTVAQSENFDKVYKEKIGDLPIKIVWHSNEETTP</sequence>
<dbReference type="Pfam" id="PF00685">
    <property type="entry name" value="Sulfotransfer_1"/>
    <property type="match status" value="1"/>
</dbReference>
<dbReference type="EC" id="2.8.2.-" evidence="5"/>
<accession>A0AAV6Z8L3</accession>
<dbReference type="PANTHER" id="PTHR11783">
    <property type="entry name" value="SULFOTRANSFERASE SULT"/>
    <property type="match status" value="1"/>
</dbReference>
<evidence type="ECO:0000313" key="8">
    <source>
        <dbReference type="Proteomes" id="UP000824782"/>
    </source>
</evidence>
<keyword evidence="3" id="KW-0963">Cytoplasm</keyword>
<dbReference type="InterPro" id="IPR000863">
    <property type="entry name" value="Sulfotransferase_dom"/>
</dbReference>
<dbReference type="InterPro" id="IPR027417">
    <property type="entry name" value="P-loop_NTPase"/>
</dbReference>
<dbReference type="GO" id="GO:0005737">
    <property type="term" value="C:cytoplasm"/>
    <property type="evidence" value="ECO:0007669"/>
    <property type="project" value="UniProtKB-SubCell"/>
</dbReference>
<dbReference type="EMBL" id="WNYA01001422">
    <property type="protein sequence ID" value="KAG8545794.1"/>
    <property type="molecule type" value="Genomic_DNA"/>
</dbReference>
<dbReference type="GO" id="GO:0008146">
    <property type="term" value="F:sulfotransferase activity"/>
    <property type="evidence" value="ECO:0007669"/>
    <property type="project" value="InterPro"/>
</dbReference>
<evidence type="ECO:0000256" key="2">
    <source>
        <dbReference type="ARBA" id="ARBA00005771"/>
    </source>
</evidence>
<dbReference type="Proteomes" id="UP000824782">
    <property type="component" value="Unassembled WGS sequence"/>
</dbReference>
<dbReference type="SUPFAM" id="SSF52540">
    <property type="entry name" value="P-loop containing nucleoside triphosphate hydrolases"/>
    <property type="match status" value="1"/>
</dbReference>
<organism evidence="7 8">
    <name type="scientific">Engystomops pustulosus</name>
    <name type="common">Tungara frog</name>
    <name type="synonym">Physalaemus pustulosus</name>
    <dbReference type="NCBI Taxonomy" id="76066"/>
    <lineage>
        <taxon>Eukaryota</taxon>
        <taxon>Metazoa</taxon>
        <taxon>Chordata</taxon>
        <taxon>Craniata</taxon>
        <taxon>Vertebrata</taxon>
        <taxon>Euteleostomi</taxon>
        <taxon>Amphibia</taxon>
        <taxon>Batrachia</taxon>
        <taxon>Anura</taxon>
        <taxon>Neobatrachia</taxon>
        <taxon>Hyloidea</taxon>
        <taxon>Leptodactylidae</taxon>
        <taxon>Leiuperinae</taxon>
        <taxon>Engystomops</taxon>
    </lineage>
</organism>
<evidence type="ECO:0000259" key="6">
    <source>
        <dbReference type="Pfam" id="PF00685"/>
    </source>
</evidence>
<protein>
    <recommendedName>
        <fullName evidence="5">Sulfotransferase</fullName>
        <ecNumber evidence="5">2.8.2.-</ecNumber>
    </recommendedName>
</protein>
<feature type="domain" description="Sulfotransferase" evidence="6">
    <location>
        <begin position="5"/>
        <end position="249"/>
    </location>
</feature>
<dbReference type="AlphaFoldDB" id="A0AAV6Z8L3"/>
<dbReference type="Gene3D" id="3.40.50.300">
    <property type="entry name" value="P-loop containing nucleotide triphosphate hydrolases"/>
    <property type="match status" value="1"/>
</dbReference>
<dbReference type="FunFam" id="3.40.50.300:FF:000433">
    <property type="entry name" value="Estrogen sulfotransferase"/>
    <property type="match status" value="1"/>
</dbReference>
<evidence type="ECO:0000256" key="4">
    <source>
        <dbReference type="ARBA" id="ARBA00022679"/>
    </source>
</evidence>
<keyword evidence="8" id="KW-1185">Reference proteome</keyword>
<keyword evidence="4 5" id="KW-0808">Transferase</keyword>
<comment type="caution">
    <text evidence="7">The sequence shown here is derived from an EMBL/GenBank/DDBJ whole genome shotgun (WGS) entry which is preliminary data.</text>
</comment>
<proteinExistence type="inferred from homology"/>
<comment type="subcellular location">
    <subcellularLocation>
        <location evidence="1">Cytoplasm</location>
    </subcellularLocation>
</comment>
<evidence type="ECO:0000256" key="5">
    <source>
        <dbReference type="RuleBase" id="RU361155"/>
    </source>
</evidence>
<reference evidence="7" key="1">
    <citation type="thesis" date="2020" institute="ProQuest LLC" country="789 East Eisenhower Parkway, Ann Arbor, MI, USA">
        <title>Comparative Genomics and Chromosome Evolution.</title>
        <authorList>
            <person name="Mudd A.B."/>
        </authorList>
    </citation>
    <scope>NUCLEOTIDE SEQUENCE</scope>
    <source>
        <strain evidence="7">237g6f4</strain>
        <tissue evidence="7">Blood</tissue>
    </source>
</reference>
<evidence type="ECO:0000313" key="7">
    <source>
        <dbReference type="EMBL" id="KAG8545794.1"/>
    </source>
</evidence>
<gene>
    <name evidence="7" type="ORF">GDO81_020291</name>
</gene>
<comment type="similarity">
    <text evidence="2 5">Belongs to the sulfotransferase 1 family.</text>
</comment>